<dbReference type="PANTHER" id="PTHR11067:SF9">
    <property type="entry name" value="INOSINE TRIPHOSPHATE PYROPHOSPHATASE"/>
    <property type="match status" value="1"/>
</dbReference>
<dbReference type="EC" id="3.6.1.66" evidence="10"/>
<organism evidence="11 12">
    <name type="scientific">Campylobacter iguaniorum</name>
    <dbReference type="NCBI Taxonomy" id="1244531"/>
    <lineage>
        <taxon>Bacteria</taxon>
        <taxon>Pseudomonadati</taxon>
        <taxon>Campylobacterota</taxon>
        <taxon>Epsilonproteobacteria</taxon>
        <taxon>Campylobacterales</taxon>
        <taxon>Campylobacteraceae</taxon>
        <taxon>Campylobacter</taxon>
    </lineage>
</organism>
<evidence type="ECO:0000313" key="11">
    <source>
        <dbReference type="EMBL" id="AII14159.1"/>
    </source>
</evidence>
<comment type="catalytic activity">
    <reaction evidence="8 10">
        <text>dITP + H2O = dIMP + diphosphate + H(+)</text>
        <dbReference type="Rhea" id="RHEA:28342"/>
        <dbReference type="ChEBI" id="CHEBI:15377"/>
        <dbReference type="ChEBI" id="CHEBI:15378"/>
        <dbReference type="ChEBI" id="CHEBI:33019"/>
        <dbReference type="ChEBI" id="CHEBI:61194"/>
        <dbReference type="ChEBI" id="CHEBI:61382"/>
        <dbReference type="EC" id="3.6.1.66"/>
    </reaction>
</comment>
<dbReference type="GO" id="GO:0009117">
    <property type="term" value="P:nucleotide metabolic process"/>
    <property type="evidence" value="ECO:0007669"/>
    <property type="project" value="UniProtKB-KW"/>
</dbReference>
<dbReference type="GO" id="GO:0035870">
    <property type="term" value="F:dITP diphosphatase activity"/>
    <property type="evidence" value="ECO:0007669"/>
    <property type="project" value="UniProtKB-UniRule"/>
</dbReference>
<dbReference type="GO" id="GO:0046872">
    <property type="term" value="F:metal ion binding"/>
    <property type="evidence" value="ECO:0007669"/>
    <property type="project" value="UniProtKB-KW"/>
</dbReference>
<dbReference type="PANTHER" id="PTHR11067">
    <property type="entry name" value="INOSINE TRIPHOSPHATE PYROPHOSPHATASE/HAM1 PROTEIN"/>
    <property type="match status" value="1"/>
</dbReference>
<feature type="binding site" evidence="10">
    <location>
        <begin position="156"/>
        <end position="159"/>
    </location>
    <ligand>
        <name>substrate</name>
    </ligand>
</feature>
<feature type="binding site" evidence="10">
    <location>
        <position position="179"/>
    </location>
    <ligand>
        <name>substrate</name>
    </ligand>
</feature>
<dbReference type="InterPro" id="IPR002637">
    <property type="entry name" value="RdgB/HAM1"/>
</dbReference>
<dbReference type="AlphaFoldDB" id="A0A076FE85"/>
<feature type="binding site" evidence="10">
    <location>
        <begin position="184"/>
        <end position="185"/>
    </location>
    <ligand>
        <name>substrate</name>
    </ligand>
</feature>
<keyword evidence="6 10" id="KW-0460">Magnesium</keyword>
<keyword evidence="7 10" id="KW-0546">Nucleotide metabolism</keyword>
<dbReference type="PATRIC" id="fig|1244531.5.peg.297"/>
<dbReference type="InterPro" id="IPR020922">
    <property type="entry name" value="dITP/XTP_pyrophosphatase"/>
</dbReference>
<dbReference type="GO" id="GO:0036222">
    <property type="term" value="F:XTP diphosphatase activity"/>
    <property type="evidence" value="ECO:0007669"/>
    <property type="project" value="UniProtKB-UniRule"/>
</dbReference>
<keyword evidence="12" id="KW-1185">Reference proteome</keyword>
<dbReference type="HAMAP" id="MF_01405">
    <property type="entry name" value="Non_canon_purine_NTPase"/>
    <property type="match status" value="1"/>
</dbReference>
<evidence type="ECO:0000256" key="5">
    <source>
        <dbReference type="ARBA" id="ARBA00022801"/>
    </source>
</evidence>
<dbReference type="GO" id="GO:0009146">
    <property type="term" value="P:purine nucleoside triphosphate catabolic process"/>
    <property type="evidence" value="ECO:0007669"/>
    <property type="project" value="UniProtKB-UniRule"/>
</dbReference>
<feature type="active site" description="Proton acceptor" evidence="10">
    <location>
        <position position="74"/>
    </location>
</feature>
<accession>A0A076FE85</accession>
<evidence type="ECO:0000256" key="9">
    <source>
        <dbReference type="ARBA" id="ARBA00052017"/>
    </source>
</evidence>
<dbReference type="GO" id="GO:0005829">
    <property type="term" value="C:cytosol"/>
    <property type="evidence" value="ECO:0007669"/>
    <property type="project" value="TreeGrafter"/>
</dbReference>
<comment type="similarity">
    <text evidence="1 10">Belongs to the HAM1 NTPase family.</text>
</comment>
<evidence type="ECO:0000256" key="3">
    <source>
        <dbReference type="ARBA" id="ARBA00022723"/>
    </source>
</evidence>
<dbReference type="Proteomes" id="UP000028486">
    <property type="component" value="Chromosome"/>
</dbReference>
<dbReference type="CDD" id="cd00515">
    <property type="entry name" value="HAM1"/>
    <property type="match status" value="1"/>
</dbReference>
<evidence type="ECO:0000256" key="6">
    <source>
        <dbReference type="ARBA" id="ARBA00022842"/>
    </source>
</evidence>
<comment type="catalytic activity">
    <reaction evidence="9 10">
        <text>XTP + H2O = XMP + diphosphate + H(+)</text>
        <dbReference type="Rhea" id="RHEA:28610"/>
        <dbReference type="ChEBI" id="CHEBI:15377"/>
        <dbReference type="ChEBI" id="CHEBI:15378"/>
        <dbReference type="ChEBI" id="CHEBI:33019"/>
        <dbReference type="ChEBI" id="CHEBI:57464"/>
        <dbReference type="ChEBI" id="CHEBI:61314"/>
        <dbReference type="EC" id="3.6.1.66"/>
    </reaction>
</comment>
<evidence type="ECO:0000256" key="4">
    <source>
        <dbReference type="ARBA" id="ARBA00022741"/>
    </source>
</evidence>
<reference evidence="12" key="1">
    <citation type="journal article" date="2014" name="Genome Announc.">
        <title>Complete Genome Sequence of Campylobacter iguaniorum Strain 1485ET, Isolated from a Bearded Dragon (Pogona vitticeps).</title>
        <authorList>
            <person name="Gilbert M.J."/>
            <person name="Miller W.G."/>
            <person name="Yee E."/>
            <person name="Kik M."/>
            <person name="Wagenaar J.A."/>
            <person name="Duim B."/>
        </authorList>
    </citation>
    <scope>NUCLEOTIDE SEQUENCE [LARGE SCALE GENOMIC DNA]</scope>
    <source>
        <strain evidence="12">1485E</strain>
    </source>
</reference>
<evidence type="ECO:0000256" key="8">
    <source>
        <dbReference type="ARBA" id="ARBA00051875"/>
    </source>
</evidence>
<dbReference type="GO" id="GO:0000166">
    <property type="term" value="F:nucleotide binding"/>
    <property type="evidence" value="ECO:0007669"/>
    <property type="project" value="UniProtKB-KW"/>
</dbReference>
<feature type="binding site" evidence="10">
    <location>
        <position position="74"/>
    </location>
    <ligand>
        <name>Mg(2+)</name>
        <dbReference type="ChEBI" id="CHEBI:18420"/>
    </ligand>
</feature>
<dbReference type="FunFam" id="3.90.950.10:FF:000001">
    <property type="entry name" value="dITP/XTP pyrophosphatase"/>
    <property type="match status" value="1"/>
</dbReference>
<protein>
    <recommendedName>
        <fullName evidence="10">dITP/XTP pyrophosphatase</fullName>
        <ecNumber evidence="10">3.6.1.66</ecNumber>
    </recommendedName>
    <alternativeName>
        <fullName evidence="10">Non-canonical purine NTP pyrophosphatase</fullName>
    </alternativeName>
    <alternativeName>
        <fullName evidence="10">Non-standard purine NTP pyrophosphatase</fullName>
    </alternativeName>
    <alternativeName>
        <fullName evidence="10">Nucleoside-triphosphate diphosphatase</fullName>
    </alternativeName>
    <alternativeName>
        <fullName evidence="10">Nucleoside-triphosphate pyrophosphatase</fullName>
        <shortName evidence="10">NTPase</shortName>
    </alternativeName>
</protein>
<dbReference type="SUPFAM" id="SSF52972">
    <property type="entry name" value="ITPase-like"/>
    <property type="match status" value="1"/>
</dbReference>
<dbReference type="OrthoDB" id="9807456at2"/>
<feature type="binding site" evidence="10">
    <location>
        <position position="38"/>
    </location>
    <ligand>
        <name>Mg(2+)</name>
        <dbReference type="ChEBI" id="CHEBI:18420"/>
    </ligand>
</feature>
<feature type="binding site" evidence="10">
    <location>
        <position position="75"/>
    </location>
    <ligand>
        <name>substrate</name>
    </ligand>
</feature>
<name>A0A076FE85_9BACT</name>
<dbReference type="Gene3D" id="3.90.950.10">
    <property type="match status" value="1"/>
</dbReference>
<keyword evidence="4 10" id="KW-0547">Nucleotide-binding</keyword>
<dbReference type="RefSeq" id="WP_038452921.1">
    <property type="nucleotide sequence ID" value="NZ_CP009043.1"/>
</dbReference>
<evidence type="ECO:0000256" key="7">
    <source>
        <dbReference type="ARBA" id="ARBA00023080"/>
    </source>
</evidence>
<dbReference type="eggNOG" id="COG0127">
    <property type="taxonomic scope" value="Bacteria"/>
</dbReference>
<evidence type="ECO:0000256" key="1">
    <source>
        <dbReference type="ARBA" id="ARBA00008023"/>
    </source>
</evidence>
<dbReference type="InterPro" id="IPR029001">
    <property type="entry name" value="ITPase-like_fam"/>
</dbReference>
<dbReference type="HOGENOM" id="CLU_082080_0_2_7"/>
<dbReference type="KEGG" id="caj:CIG1485E_0288"/>
<evidence type="ECO:0000313" key="12">
    <source>
        <dbReference type="Proteomes" id="UP000028486"/>
    </source>
</evidence>
<comment type="function">
    <text evidence="10">Pyrophosphatase that catalyzes the hydrolysis of nucleoside triphosphates to their monophosphate derivatives, with a high preference for the non-canonical purine nucleotides XTP (xanthosine triphosphate), dITP (deoxyinosine triphosphate) and ITP. Seems to function as a house-cleaning enzyme that removes non-canonical purine nucleotides from the nucleotide pool, thus preventing their incorporation into DNA/RNA and avoiding chromosomal lesions.</text>
</comment>
<evidence type="ECO:0000256" key="10">
    <source>
        <dbReference type="HAMAP-Rule" id="MF_01405"/>
    </source>
</evidence>
<keyword evidence="5 10" id="KW-0378">Hydrolase</keyword>
<comment type="catalytic activity">
    <reaction evidence="10">
        <text>ITP + H2O = IMP + diphosphate + H(+)</text>
        <dbReference type="Rhea" id="RHEA:29399"/>
        <dbReference type="ChEBI" id="CHEBI:15377"/>
        <dbReference type="ChEBI" id="CHEBI:15378"/>
        <dbReference type="ChEBI" id="CHEBI:33019"/>
        <dbReference type="ChEBI" id="CHEBI:58053"/>
        <dbReference type="ChEBI" id="CHEBI:61402"/>
        <dbReference type="EC" id="3.6.1.66"/>
    </reaction>
</comment>
<dbReference type="GO" id="GO:0017111">
    <property type="term" value="F:ribonucleoside triphosphate phosphatase activity"/>
    <property type="evidence" value="ECO:0007669"/>
    <property type="project" value="InterPro"/>
</dbReference>
<proteinExistence type="inferred from homology"/>
<dbReference type="EMBL" id="CP009043">
    <property type="protein sequence ID" value="AII14159.1"/>
    <property type="molecule type" value="Genomic_DNA"/>
</dbReference>
<dbReference type="Pfam" id="PF01725">
    <property type="entry name" value="Ham1p_like"/>
    <property type="match status" value="1"/>
</dbReference>
<dbReference type="STRING" id="1244531.CIG2463D_0293"/>
<keyword evidence="3 10" id="KW-0479">Metal-binding</keyword>
<comment type="cofactor">
    <cofactor evidence="10">
        <name>Mg(2+)</name>
        <dbReference type="ChEBI" id="CHEBI:18420"/>
    </cofactor>
    <text evidence="10">Binds 1 Mg(2+) ion per subunit.</text>
</comment>
<evidence type="ECO:0000256" key="2">
    <source>
        <dbReference type="ARBA" id="ARBA00011738"/>
    </source>
</evidence>
<dbReference type="GO" id="GO:0036220">
    <property type="term" value="F:ITP diphosphatase activity"/>
    <property type="evidence" value="ECO:0007669"/>
    <property type="project" value="UniProtKB-UniRule"/>
</dbReference>
<gene>
    <name evidence="11" type="ORF">CIG1485E_0288</name>
</gene>
<comment type="subunit">
    <text evidence="2 10">Homodimer.</text>
</comment>
<sequence>MKIVLATSNKDKVKEIKAFYKDYEIYALSEICEPFEIEENGSSFQENALIKARAVYKKLKELGLDDEFISLSDDSGISVEALNFAPGIYSARYSGAGATDASNRVKLKAELNALGLKNSKAFYTACIAIASKYGEFSAHGFMHGTAIDEERGENGFGYDFMFIPNGYDKTVGQLDESVKLAISHRSRGLELARYILKSLEKRYKTSK</sequence>
<feature type="binding site" evidence="10">
    <location>
        <begin position="7"/>
        <end position="12"/>
    </location>
    <ligand>
        <name>substrate</name>
    </ligand>
</feature>